<comment type="caution">
    <text evidence="2">The sequence shown here is derived from an EMBL/GenBank/DDBJ whole genome shotgun (WGS) entry which is preliminary data.</text>
</comment>
<dbReference type="EMBL" id="PDSK01000143">
    <property type="protein sequence ID" value="PIE31509.1"/>
    <property type="molecule type" value="Genomic_DNA"/>
</dbReference>
<sequence>MKITCYECGKSFHESNGFYIERRITNPGTIPAESETTGYGYCSEQCADRHHILEQDAELQDLGNYEEADASVVVTSLDGSLRGEVLRVQDLKSPKK</sequence>
<dbReference type="InterPro" id="IPR013087">
    <property type="entry name" value="Znf_C2H2_type"/>
</dbReference>
<organism evidence="2 3">
    <name type="scientific">candidate division KSB3 bacterium</name>
    <dbReference type="NCBI Taxonomy" id="2044937"/>
    <lineage>
        <taxon>Bacteria</taxon>
        <taxon>candidate division KSB3</taxon>
    </lineage>
</organism>
<dbReference type="AlphaFoldDB" id="A0A2G6K9Q2"/>
<protein>
    <recommendedName>
        <fullName evidence="1">C2H2-type domain-containing protein</fullName>
    </recommendedName>
</protein>
<evidence type="ECO:0000313" key="3">
    <source>
        <dbReference type="Proteomes" id="UP000230821"/>
    </source>
</evidence>
<evidence type="ECO:0000259" key="1">
    <source>
        <dbReference type="PROSITE" id="PS50157"/>
    </source>
</evidence>
<evidence type="ECO:0000313" key="2">
    <source>
        <dbReference type="EMBL" id="PIE31509.1"/>
    </source>
</evidence>
<reference evidence="2 3" key="1">
    <citation type="submission" date="2017-10" db="EMBL/GenBank/DDBJ databases">
        <title>Novel microbial diversity and functional potential in the marine mammal oral microbiome.</title>
        <authorList>
            <person name="Dudek N.K."/>
            <person name="Sun C.L."/>
            <person name="Burstein D."/>
            <person name="Kantor R.S."/>
            <person name="Aliaga Goltsman D.S."/>
            <person name="Bik E.M."/>
            <person name="Thomas B.C."/>
            <person name="Banfield J.F."/>
            <person name="Relman D.A."/>
        </authorList>
    </citation>
    <scope>NUCLEOTIDE SEQUENCE [LARGE SCALE GENOMIC DNA]</scope>
    <source>
        <strain evidence="2">DOLJORAL78_47_16</strain>
    </source>
</reference>
<accession>A0A2G6K9Q2</accession>
<name>A0A2G6K9Q2_9BACT</name>
<proteinExistence type="predicted"/>
<feature type="domain" description="C2H2-type" evidence="1">
    <location>
        <begin position="3"/>
        <end position="31"/>
    </location>
</feature>
<dbReference type="Proteomes" id="UP000230821">
    <property type="component" value="Unassembled WGS sequence"/>
</dbReference>
<gene>
    <name evidence="2" type="ORF">CSA56_18055</name>
</gene>
<dbReference type="PROSITE" id="PS50157">
    <property type="entry name" value="ZINC_FINGER_C2H2_2"/>
    <property type="match status" value="1"/>
</dbReference>